<dbReference type="GO" id="GO:0018773">
    <property type="term" value="F:acetylpyruvate hydrolase activity"/>
    <property type="evidence" value="ECO:0007669"/>
    <property type="project" value="TreeGrafter"/>
</dbReference>
<organism evidence="3 4">
    <name type="scientific">Thermocatellispora tengchongensis</name>
    <dbReference type="NCBI Taxonomy" id="1073253"/>
    <lineage>
        <taxon>Bacteria</taxon>
        <taxon>Bacillati</taxon>
        <taxon>Actinomycetota</taxon>
        <taxon>Actinomycetes</taxon>
        <taxon>Streptosporangiales</taxon>
        <taxon>Streptosporangiaceae</taxon>
        <taxon>Thermocatellispora</taxon>
    </lineage>
</organism>
<dbReference type="GO" id="GO:0046872">
    <property type="term" value="F:metal ion binding"/>
    <property type="evidence" value="ECO:0007669"/>
    <property type="project" value="UniProtKB-KW"/>
</dbReference>
<name>A0A840NZE2_9ACTN</name>
<gene>
    <name evidence="3" type="ORF">HNP84_001282</name>
</gene>
<proteinExistence type="predicted"/>
<evidence type="ECO:0000313" key="3">
    <source>
        <dbReference type="EMBL" id="MBB5131576.1"/>
    </source>
</evidence>
<dbReference type="EMBL" id="JACHGN010000002">
    <property type="protein sequence ID" value="MBB5131576.1"/>
    <property type="molecule type" value="Genomic_DNA"/>
</dbReference>
<feature type="domain" description="Fumarylacetoacetase-like C-terminal" evidence="2">
    <location>
        <begin position="28"/>
        <end position="228"/>
    </location>
</feature>
<keyword evidence="1" id="KW-0479">Metal-binding</keyword>
<keyword evidence="4" id="KW-1185">Reference proteome</keyword>
<reference evidence="3 4" key="1">
    <citation type="submission" date="2020-08" db="EMBL/GenBank/DDBJ databases">
        <title>Genomic Encyclopedia of Type Strains, Phase IV (KMG-IV): sequencing the most valuable type-strain genomes for metagenomic binning, comparative biology and taxonomic classification.</title>
        <authorList>
            <person name="Goeker M."/>
        </authorList>
    </citation>
    <scope>NUCLEOTIDE SEQUENCE [LARGE SCALE GENOMIC DNA]</scope>
    <source>
        <strain evidence="3 4">DSM 45615</strain>
    </source>
</reference>
<protein>
    <submittedName>
        <fullName evidence="3">Fumarylpyruvate hydrolase</fullName>
        <ecNumber evidence="3">3.7.1.20</ecNumber>
    </submittedName>
</protein>
<dbReference type="EC" id="3.7.1.20" evidence="3"/>
<dbReference type="PANTHER" id="PTHR11820:SF90">
    <property type="entry name" value="FLUTATHIONE S-TRANSFERASE"/>
    <property type="match status" value="1"/>
</dbReference>
<keyword evidence="3" id="KW-0378">Hydrolase</keyword>
<sequence>MTTSLLWRPHQAAVPVAGRPGAFPVRRVYCVGRNYLDHIREMREGDERDDPFFFHKPADAVVPDGSAVPYPPQTEDLQFEGELVVAIGREGVDIGPQDALDHVFGFAAGIDLTRRDRQRECRAMARPWEAGKSFDHSAPCGPILPAQQATQTLSGELRLSVNGELRQHTSLKLMIWDVPEIISHLSRSYRLMPGDLIYTGTPAGVAPVRPGDRIHVEITGLPSLTVTIRPGDTHASQ</sequence>
<dbReference type="InterPro" id="IPR011234">
    <property type="entry name" value="Fumarylacetoacetase-like_C"/>
</dbReference>
<evidence type="ECO:0000256" key="1">
    <source>
        <dbReference type="ARBA" id="ARBA00022723"/>
    </source>
</evidence>
<keyword evidence="3" id="KW-0670">Pyruvate</keyword>
<dbReference type="InterPro" id="IPR036663">
    <property type="entry name" value="Fumarylacetoacetase_C_sf"/>
</dbReference>
<dbReference type="Pfam" id="PF01557">
    <property type="entry name" value="FAA_hydrolase"/>
    <property type="match status" value="1"/>
</dbReference>
<dbReference type="RefSeq" id="WP_185048383.1">
    <property type="nucleotide sequence ID" value="NZ_BAABIX010000022.1"/>
</dbReference>
<dbReference type="Gene3D" id="3.90.850.10">
    <property type="entry name" value="Fumarylacetoacetase-like, C-terminal domain"/>
    <property type="match status" value="1"/>
</dbReference>
<dbReference type="AlphaFoldDB" id="A0A840NZE2"/>
<dbReference type="SUPFAM" id="SSF56529">
    <property type="entry name" value="FAH"/>
    <property type="match status" value="1"/>
</dbReference>
<dbReference type="Proteomes" id="UP000578449">
    <property type="component" value="Unassembled WGS sequence"/>
</dbReference>
<dbReference type="GO" id="GO:0034545">
    <property type="term" value="F:fumarylpyruvate hydrolase activity"/>
    <property type="evidence" value="ECO:0007669"/>
    <property type="project" value="UniProtKB-EC"/>
</dbReference>
<evidence type="ECO:0000259" key="2">
    <source>
        <dbReference type="Pfam" id="PF01557"/>
    </source>
</evidence>
<dbReference type="PANTHER" id="PTHR11820">
    <property type="entry name" value="ACYLPYRUVASE"/>
    <property type="match status" value="1"/>
</dbReference>
<evidence type="ECO:0000313" key="4">
    <source>
        <dbReference type="Proteomes" id="UP000578449"/>
    </source>
</evidence>
<accession>A0A840NZE2</accession>
<comment type="caution">
    <text evidence="3">The sequence shown here is derived from an EMBL/GenBank/DDBJ whole genome shotgun (WGS) entry which is preliminary data.</text>
</comment>